<accession>A0A2K9V8E4</accession>
<reference evidence="1" key="1">
    <citation type="submission" date="2018-01" db="EMBL/GenBank/DDBJ databases">
        <title>Draft genome sequence of Bandra megavirus.</title>
        <authorList>
            <person name="Chatterjee A."/>
            <person name="Yadav R."/>
            <person name="Kondabagil K."/>
        </authorList>
    </citation>
    <scope>NUCLEOTIDE SEQUENCE</scope>
    <source>
        <strain evidence="1">KK-1</strain>
    </source>
</reference>
<proteinExistence type="predicted"/>
<protein>
    <submittedName>
        <fullName evidence="1">Uncharacterized protein</fullName>
    </submittedName>
</protein>
<dbReference type="EMBL" id="MG779342">
    <property type="protein sequence ID" value="AUV58488.1"/>
    <property type="molecule type" value="Genomic_DNA"/>
</dbReference>
<evidence type="ECO:0000313" key="1">
    <source>
        <dbReference type="EMBL" id="AUV58488.1"/>
    </source>
</evidence>
<name>A0A2K9V8E4_9VIRU</name>
<sequence>MTDFTLTPTDMKYLNSILKDPITGAWIAPRMNFNLDIINPYQEIYEIDNDNQYRERIINYIYICLTEKWLYKEKVFESLLKFFNVQKTKTQGIICLIDNLNDKIDLESNHKYKKYIFMYIEKFFITHNFVTTVLKNYVKNSNIKWYDICHNKNNLKGLFAYKLKKVIESMINKKKQVQQ</sequence>
<organism evidence="1">
    <name type="scientific">Bandra megavirus</name>
    <dbReference type="NCBI Taxonomy" id="2071566"/>
    <lineage>
        <taxon>Viruses</taxon>
        <taxon>Varidnaviria</taxon>
        <taxon>Bamfordvirae</taxon>
        <taxon>Nucleocytoviricota</taxon>
        <taxon>Megaviricetes</taxon>
        <taxon>Imitervirales</taxon>
        <taxon>Mimiviridae</taxon>
        <taxon>Megamimivirinae</taxon>
        <taxon>Megavirus</taxon>
    </lineage>
</organism>